<evidence type="ECO:0000256" key="1">
    <source>
        <dbReference type="ARBA" id="ARBA00009477"/>
    </source>
</evidence>
<proteinExistence type="inferred from homology"/>
<dbReference type="RefSeq" id="WP_380755072.1">
    <property type="nucleotide sequence ID" value="NZ_JBHULT010000013.1"/>
</dbReference>
<keyword evidence="6" id="KW-1185">Reference proteome</keyword>
<name>A0ABW5J259_9FLAO</name>
<dbReference type="PANTHER" id="PTHR30469:SF15">
    <property type="entry name" value="HLYD FAMILY OF SECRETION PROTEINS"/>
    <property type="match status" value="1"/>
</dbReference>
<dbReference type="EMBL" id="JBHULT010000013">
    <property type="protein sequence ID" value="MFD2519214.1"/>
    <property type="molecule type" value="Genomic_DNA"/>
</dbReference>
<protein>
    <submittedName>
        <fullName evidence="5">Efflux RND transporter periplasmic adaptor subunit</fullName>
    </submittedName>
</protein>
<dbReference type="Gene3D" id="1.10.287.470">
    <property type="entry name" value="Helix hairpin bin"/>
    <property type="match status" value="1"/>
</dbReference>
<evidence type="ECO:0000259" key="4">
    <source>
        <dbReference type="Pfam" id="PF25973"/>
    </source>
</evidence>
<accession>A0ABW5J259</accession>
<sequence>MKRTIYTLAITALGLFATSCGSDDKKQAVNDAPAISVRVETPSGAGDRFLTASGKIEAVNSANLSTRMMGFINDIHVNVGDKVNKGQLLVSINNTDLQAKRAQVNAGITEAEAAFNNAKKDYERFKALYEQESASQKEMDDQTARFKMAQARLEAAKQMKNEVNSQFAYVNIRAPFSGVITNKFAEEGTMANPGQPLLSLEAPGKFEVTARVPESDISQVENGTKVDVMVKSIDKSLPGTVTEVSSSARNTGGQYMVKVVLDDTEDVEIFSGMYATVRFPVEKSEETMNSSVMIPQEAIISRGDLKGIYTVSQQNTAMLRWLRLGRTYGDRVEVLSGLNSDEPYIVSADGKLFNGAKVSIQE</sequence>
<evidence type="ECO:0000256" key="2">
    <source>
        <dbReference type="SAM" id="Coils"/>
    </source>
</evidence>
<dbReference type="InterPro" id="IPR058647">
    <property type="entry name" value="BSH_CzcB-like"/>
</dbReference>
<organism evidence="5 6">
    <name type="scientific">Salinimicrobium flavum</name>
    <dbReference type="NCBI Taxonomy" id="1737065"/>
    <lineage>
        <taxon>Bacteria</taxon>
        <taxon>Pseudomonadati</taxon>
        <taxon>Bacteroidota</taxon>
        <taxon>Flavobacteriia</taxon>
        <taxon>Flavobacteriales</taxon>
        <taxon>Flavobacteriaceae</taxon>
        <taxon>Salinimicrobium</taxon>
    </lineage>
</organism>
<comment type="caution">
    <text evidence="5">The sequence shown here is derived from an EMBL/GenBank/DDBJ whole genome shotgun (WGS) entry which is preliminary data.</text>
</comment>
<dbReference type="PROSITE" id="PS51257">
    <property type="entry name" value="PROKAR_LIPOPROTEIN"/>
    <property type="match status" value="1"/>
</dbReference>
<dbReference type="Gene3D" id="2.40.420.20">
    <property type="match status" value="1"/>
</dbReference>
<evidence type="ECO:0000313" key="6">
    <source>
        <dbReference type="Proteomes" id="UP001597468"/>
    </source>
</evidence>
<dbReference type="InterPro" id="IPR058792">
    <property type="entry name" value="Beta-barrel_RND_2"/>
</dbReference>
<dbReference type="PANTHER" id="PTHR30469">
    <property type="entry name" value="MULTIDRUG RESISTANCE PROTEIN MDTA"/>
    <property type="match status" value="1"/>
</dbReference>
<dbReference type="Pfam" id="PF25954">
    <property type="entry name" value="Beta-barrel_RND_2"/>
    <property type="match status" value="1"/>
</dbReference>
<comment type="similarity">
    <text evidence="1">Belongs to the membrane fusion protein (MFP) (TC 8.A.1) family.</text>
</comment>
<dbReference type="Gene3D" id="2.40.30.170">
    <property type="match status" value="1"/>
</dbReference>
<keyword evidence="2" id="KW-0175">Coiled coil</keyword>
<evidence type="ECO:0000259" key="3">
    <source>
        <dbReference type="Pfam" id="PF25954"/>
    </source>
</evidence>
<dbReference type="NCBIfam" id="TIGR01730">
    <property type="entry name" value="RND_mfp"/>
    <property type="match status" value="1"/>
</dbReference>
<dbReference type="Gene3D" id="2.40.50.100">
    <property type="match status" value="1"/>
</dbReference>
<feature type="coiled-coil region" evidence="2">
    <location>
        <begin position="108"/>
        <end position="166"/>
    </location>
</feature>
<evidence type="ECO:0000313" key="5">
    <source>
        <dbReference type="EMBL" id="MFD2519214.1"/>
    </source>
</evidence>
<feature type="domain" description="CusB-like beta-barrel" evidence="3">
    <location>
        <begin position="208"/>
        <end position="279"/>
    </location>
</feature>
<feature type="domain" description="CzcB-like barrel-sandwich hybrid" evidence="4">
    <location>
        <begin position="62"/>
        <end position="190"/>
    </location>
</feature>
<reference evidence="6" key="1">
    <citation type="journal article" date="2019" name="Int. J. Syst. Evol. Microbiol.">
        <title>The Global Catalogue of Microorganisms (GCM) 10K type strain sequencing project: providing services to taxonomists for standard genome sequencing and annotation.</title>
        <authorList>
            <consortium name="The Broad Institute Genomics Platform"/>
            <consortium name="The Broad Institute Genome Sequencing Center for Infectious Disease"/>
            <person name="Wu L."/>
            <person name="Ma J."/>
        </authorList>
    </citation>
    <scope>NUCLEOTIDE SEQUENCE [LARGE SCALE GENOMIC DNA]</scope>
    <source>
        <strain evidence="6">KCTC 42585</strain>
    </source>
</reference>
<dbReference type="SUPFAM" id="SSF111369">
    <property type="entry name" value="HlyD-like secretion proteins"/>
    <property type="match status" value="1"/>
</dbReference>
<dbReference type="InterPro" id="IPR006143">
    <property type="entry name" value="RND_pump_MFP"/>
</dbReference>
<dbReference type="Pfam" id="PF25973">
    <property type="entry name" value="BSH_CzcB"/>
    <property type="match status" value="1"/>
</dbReference>
<gene>
    <name evidence="5" type="ORF">ACFSTG_14995</name>
</gene>
<dbReference type="Proteomes" id="UP001597468">
    <property type="component" value="Unassembled WGS sequence"/>
</dbReference>